<evidence type="ECO:0000259" key="10">
    <source>
        <dbReference type="PROSITE" id="PS50041"/>
    </source>
</evidence>
<dbReference type="CDD" id="cd03593">
    <property type="entry name" value="CLECT_NK_receptors_like"/>
    <property type="match status" value="1"/>
</dbReference>
<dbReference type="InterPro" id="IPR033992">
    <property type="entry name" value="NKR-like_CTLD"/>
</dbReference>
<protein>
    <submittedName>
        <fullName evidence="12">LOW QUALITY PROTEIN: killer cell lectin-like receptor subfamily E member 1</fullName>
    </submittedName>
</protein>
<evidence type="ECO:0000313" key="11">
    <source>
        <dbReference type="Proteomes" id="UP000248480"/>
    </source>
</evidence>
<evidence type="ECO:0000256" key="7">
    <source>
        <dbReference type="ARBA" id="ARBA00023180"/>
    </source>
</evidence>
<comment type="subcellular location">
    <subcellularLocation>
        <location evidence="1">Membrane</location>
        <topology evidence="1">Single-pass type II membrane protein</topology>
    </subcellularLocation>
</comment>
<keyword evidence="2 9" id="KW-0812">Transmembrane</keyword>
<dbReference type="GeneID" id="111822326"/>
<dbReference type="RefSeq" id="XP_023596402.1">
    <property type="nucleotide sequence ID" value="XM_023740634.1"/>
</dbReference>
<dbReference type="PANTHER" id="PTHR22800">
    <property type="entry name" value="C-TYPE LECTIN PROTEINS"/>
    <property type="match status" value="1"/>
</dbReference>
<sequence length="229" mass="26678">MNEEPISHTALNPDSLQRHPMKNNMEHKSSSSELPFAKKELKHHRGCKKQKKNTAEDVSGKDFLTLPWRLISGVLGVLCLLLLVTAIVVSLLTANSSSEQTPLMIQQKGCHSCPENWIWFRYSCYYFSKEQLTWRESQRACLAQNSSLMKINREELHFFSLNSFFWIGVYHNGIDKQWLWENGSVMSSDIFDCHRHQKKQVCLSYKSRDVYSGDNCETKLNYICKNHRI</sequence>
<dbReference type="Proteomes" id="UP000248480">
    <property type="component" value="Unplaced"/>
</dbReference>
<dbReference type="GO" id="GO:0030246">
    <property type="term" value="F:carbohydrate binding"/>
    <property type="evidence" value="ECO:0007669"/>
    <property type="project" value="UniProtKB-KW"/>
</dbReference>
<evidence type="ECO:0000256" key="4">
    <source>
        <dbReference type="ARBA" id="ARBA00022968"/>
    </source>
</evidence>
<dbReference type="Gene3D" id="3.10.100.10">
    <property type="entry name" value="Mannose-Binding Protein A, subunit A"/>
    <property type="match status" value="1"/>
</dbReference>
<evidence type="ECO:0000256" key="9">
    <source>
        <dbReference type="SAM" id="Phobius"/>
    </source>
</evidence>
<organism evidence="11 12">
    <name type="scientific">Trichechus manatus latirostris</name>
    <name type="common">Florida manatee</name>
    <dbReference type="NCBI Taxonomy" id="127582"/>
    <lineage>
        <taxon>Eukaryota</taxon>
        <taxon>Metazoa</taxon>
        <taxon>Chordata</taxon>
        <taxon>Craniata</taxon>
        <taxon>Vertebrata</taxon>
        <taxon>Euteleostomi</taxon>
        <taxon>Mammalia</taxon>
        <taxon>Eutheria</taxon>
        <taxon>Afrotheria</taxon>
        <taxon>Sirenia</taxon>
        <taxon>Trichechidae</taxon>
        <taxon>Trichechus</taxon>
    </lineage>
</organism>
<keyword evidence="5 9" id="KW-1133">Transmembrane helix</keyword>
<dbReference type="GO" id="GO:0016020">
    <property type="term" value="C:membrane"/>
    <property type="evidence" value="ECO:0007669"/>
    <property type="project" value="UniProtKB-SubCell"/>
</dbReference>
<dbReference type="InterPro" id="IPR016187">
    <property type="entry name" value="CTDL_fold"/>
</dbReference>
<evidence type="ECO:0000256" key="2">
    <source>
        <dbReference type="ARBA" id="ARBA00022692"/>
    </source>
</evidence>
<feature type="transmembrane region" description="Helical" evidence="9">
    <location>
        <begin position="70"/>
        <end position="94"/>
    </location>
</feature>
<keyword evidence="4" id="KW-0735">Signal-anchor</keyword>
<dbReference type="SUPFAM" id="SSF56436">
    <property type="entry name" value="C-type lectin-like"/>
    <property type="match status" value="1"/>
</dbReference>
<dbReference type="GO" id="GO:0002223">
    <property type="term" value="P:stimulatory C-type lectin receptor signaling pathway"/>
    <property type="evidence" value="ECO:0007669"/>
    <property type="project" value="TreeGrafter"/>
</dbReference>
<evidence type="ECO:0000256" key="1">
    <source>
        <dbReference type="ARBA" id="ARBA00004606"/>
    </source>
</evidence>
<dbReference type="AlphaFoldDB" id="A0A2Y9RPF1"/>
<evidence type="ECO:0000256" key="5">
    <source>
        <dbReference type="ARBA" id="ARBA00022989"/>
    </source>
</evidence>
<dbReference type="InterPro" id="IPR050919">
    <property type="entry name" value="NKG2/CD94_NK_receptors"/>
</dbReference>
<feature type="region of interest" description="Disordered" evidence="8">
    <location>
        <begin position="1"/>
        <end position="34"/>
    </location>
</feature>
<dbReference type="KEGG" id="tmu:111822326"/>
<dbReference type="InterPro" id="IPR016186">
    <property type="entry name" value="C-type_lectin-like/link_sf"/>
</dbReference>
<dbReference type="GO" id="GO:0045954">
    <property type="term" value="P:positive regulation of natural killer cell mediated cytotoxicity"/>
    <property type="evidence" value="ECO:0007669"/>
    <property type="project" value="TreeGrafter"/>
</dbReference>
<name>A0A2Y9RPF1_TRIMA</name>
<keyword evidence="11" id="KW-1185">Reference proteome</keyword>
<dbReference type="PANTHER" id="PTHR22800:SF256">
    <property type="entry name" value="KILLER CELL LECTIN-LIKE RECEPTOR SUBFAMILY E MEMBER 1"/>
    <property type="match status" value="1"/>
</dbReference>
<evidence type="ECO:0000256" key="6">
    <source>
        <dbReference type="ARBA" id="ARBA00023136"/>
    </source>
</evidence>
<dbReference type="InParanoid" id="A0A2Y9RPF1"/>
<keyword evidence="7" id="KW-0325">Glycoprotein</keyword>
<keyword evidence="6 9" id="KW-0472">Membrane</keyword>
<gene>
    <name evidence="12" type="primary">LOC111822326</name>
</gene>
<proteinExistence type="predicted"/>
<dbReference type="Pfam" id="PF00059">
    <property type="entry name" value="Lectin_C"/>
    <property type="match status" value="1"/>
</dbReference>
<evidence type="ECO:0000256" key="3">
    <source>
        <dbReference type="ARBA" id="ARBA00022734"/>
    </source>
</evidence>
<dbReference type="SMART" id="SM00034">
    <property type="entry name" value="CLECT"/>
    <property type="match status" value="1"/>
</dbReference>
<keyword evidence="3" id="KW-0430">Lectin</keyword>
<evidence type="ECO:0000313" key="12">
    <source>
        <dbReference type="RefSeq" id="XP_023596402.1"/>
    </source>
</evidence>
<dbReference type="InterPro" id="IPR001304">
    <property type="entry name" value="C-type_lectin-like"/>
</dbReference>
<reference evidence="12" key="1">
    <citation type="submission" date="2025-08" db="UniProtKB">
        <authorList>
            <consortium name="RefSeq"/>
        </authorList>
    </citation>
    <scope>IDENTIFICATION</scope>
</reference>
<feature type="domain" description="C-type lectin" evidence="10">
    <location>
        <begin position="120"/>
        <end position="225"/>
    </location>
</feature>
<dbReference type="PROSITE" id="PS50041">
    <property type="entry name" value="C_TYPE_LECTIN_2"/>
    <property type="match status" value="1"/>
</dbReference>
<accession>A0A2Y9RPF1</accession>
<evidence type="ECO:0000256" key="8">
    <source>
        <dbReference type="SAM" id="MobiDB-lite"/>
    </source>
</evidence>